<evidence type="ECO:0000256" key="2">
    <source>
        <dbReference type="SAM" id="SignalP"/>
    </source>
</evidence>
<name>A0AAW0MZ72_9GOBI</name>
<feature type="compositionally biased region" description="Polar residues" evidence="1">
    <location>
        <begin position="29"/>
        <end position="43"/>
    </location>
</feature>
<dbReference type="Proteomes" id="UP001460270">
    <property type="component" value="Unassembled WGS sequence"/>
</dbReference>
<organism evidence="3 4">
    <name type="scientific">Mugilogobius chulae</name>
    <name type="common">yellowstripe goby</name>
    <dbReference type="NCBI Taxonomy" id="88201"/>
    <lineage>
        <taxon>Eukaryota</taxon>
        <taxon>Metazoa</taxon>
        <taxon>Chordata</taxon>
        <taxon>Craniata</taxon>
        <taxon>Vertebrata</taxon>
        <taxon>Euteleostomi</taxon>
        <taxon>Actinopterygii</taxon>
        <taxon>Neopterygii</taxon>
        <taxon>Teleostei</taxon>
        <taxon>Neoteleostei</taxon>
        <taxon>Acanthomorphata</taxon>
        <taxon>Gobiaria</taxon>
        <taxon>Gobiiformes</taxon>
        <taxon>Gobioidei</taxon>
        <taxon>Gobiidae</taxon>
        <taxon>Gobionellinae</taxon>
        <taxon>Mugilogobius</taxon>
    </lineage>
</organism>
<keyword evidence="4" id="KW-1185">Reference proteome</keyword>
<reference evidence="4" key="1">
    <citation type="submission" date="2024-04" db="EMBL/GenBank/DDBJ databases">
        <title>Salinicola lusitanus LLJ914,a marine bacterium isolated from the Okinawa Trough.</title>
        <authorList>
            <person name="Li J."/>
        </authorList>
    </citation>
    <scope>NUCLEOTIDE SEQUENCE [LARGE SCALE GENOMIC DNA]</scope>
</reference>
<feature type="chain" id="PRO_5043788288" description="Secreted protein" evidence="2">
    <location>
        <begin position="16"/>
        <end position="95"/>
    </location>
</feature>
<dbReference type="EMBL" id="JBBPFD010000018">
    <property type="protein sequence ID" value="KAK7888730.1"/>
    <property type="molecule type" value="Genomic_DNA"/>
</dbReference>
<comment type="caution">
    <text evidence="3">The sequence shown here is derived from an EMBL/GenBank/DDBJ whole genome shotgun (WGS) entry which is preliminary data.</text>
</comment>
<gene>
    <name evidence="3" type="ORF">WMY93_024290</name>
</gene>
<keyword evidence="2" id="KW-0732">Signal</keyword>
<evidence type="ECO:0008006" key="5">
    <source>
        <dbReference type="Google" id="ProtNLM"/>
    </source>
</evidence>
<feature type="region of interest" description="Disordered" evidence="1">
    <location>
        <begin position="28"/>
        <end position="63"/>
    </location>
</feature>
<sequence length="95" mass="9960">MKVFTALGLLTVVCSELVVWSEAAAAATVGQSSTSGDGLTSVSAPELQQRDMSSVNSSNRDECPSRRLIGRAAVPGSADLRLDQWERGEGEADCC</sequence>
<evidence type="ECO:0000313" key="3">
    <source>
        <dbReference type="EMBL" id="KAK7888730.1"/>
    </source>
</evidence>
<accession>A0AAW0MZ72</accession>
<evidence type="ECO:0000256" key="1">
    <source>
        <dbReference type="SAM" id="MobiDB-lite"/>
    </source>
</evidence>
<dbReference type="AlphaFoldDB" id="A0AAW0MZ72"/>
<evidence type="ECO:0000313" key="4">
    <source>
        <dbReference type="Proteomes" id="UP001460270"/>
    </source>
</evidence>
<proteinExistence type="predicted"/>
<protein>
    <recommendedName>
        <fullName evidence="5">Secreted protein</fullName>
    </recommendedName>
</protein>
<feature type="signal peptide" evidence="2">
    <location>
        <begin position="1"/>
        <end position="15"/>
    </location>
</feature>